<dbReference type="STRING" id="1229662.W3X4E3"/>
<evidence type="ECO:0000313" key="8">
    <source>
        <dbReference type="EMBL" id="ETS81013.1"/>
    </source>
</evidence>
<comment type="subcellular location">
    <subcellularLocation>
        <location evidence="1">Membrane</location>
        <topology evidence="1">Multi-pass membrane protein</topology>
    </subcellularLocation>
</comment>
<evidence type="ECO:0000256" key="2">
    <source>
        <dbReference type="ARBA" id="ARBA00022692"/>
    </source>
</evidence>
<evidence type="ECO:0000259" key="7">
    <source>
        <dbReference type="Pfam" id="PF20684"/>
    </source>
</evidence>
<dbReference type="InterPro" id="IPR049326">
    <property type="entry name" value="Rhodopsin_dom_fungi"/>
</dbReference>
<sequence length="217" mass="24390">MYALFVLYITSRDLVRLSILLFYQRIFGRDPLAKPILFGCTPISYFWTSWDGEHEGHCISTNGIFWAGALVVIAIDIWVMLIPLPFIMKLKFSLRKKLLSGVMFTFGIFVVIVSLYRLKTITRFTLSRNPTADFVDVGIWSGLELYVGIICACLPNFHSLLKPVYARIGSFFASKTKGPQSASSGSRNSHERKYVLPIAETGPKSTTVEIATFEGKT</sequence>
<keyword evidence="9" id="KW-1185">Reference proteome</keyword>
<dbReference type="PANTHER" id="PTHR33048:SF143">
    <property type="entry name" value="EXTRACELLULAR MEMBRANE PROTEIN CFEM DOMAIN-CONTAINING PROTEIN-RELATED"/>
    <property type="match status" value="1"/>
</dbReference>
<dbReference type="EMBL" id="KI912112">
    <property type="protein sequence ID" value="ETS81013.1"/>
    <property type="molecule type" value="Genomic_DNA"/>
</dbReference>
<dbReference type="AlphaFoldDB" id="W3X4E3"/>
<feature type="domain" description="Rhodopsin" evidence="7">
    <location>
        <begin position="37"/>
        <end position="162"/>
    </location>
</feature>
<evidence type="ECO:0000256" key="6">
    <source>
        <dbReference type="SAM" id="Phobius"/>
    </source>
</evidence>
<reference evidence="9" key="1">
    <citation type="journal article" date="2015" name="BMC Genomics">
        <title>Genomic and transcriptomic analysis of the endophytic fungus Pestalotiopsis fici reveals its lifestyle and high potential for synthesis of natural products.</title>
        <authorList>
            <person name="Wang X."/>
            <person name="Zhang X."/>
            <person name="Liu L."/>
            <person name="Xiang M."/>
            <person name="Wang W."/>
            <person name="Sun X."/>
            <person name="Che Y."/>
            <person name="Guo L."/>
            <person name="Liu G."/>
            <person name="Guo L."/>
            <person name="Wang C."/>
            <person name="Yin W.B."/>
            <person name="Stadler M."/>
            <person name="Zhang X."/>
            <person name="Liu X."/>
        </authorList>
    </citation>
    <scope>NUCLEOTIDE SEQUENCE [LARGE SCALE GENOMIC DNA]</scope>
    <source>
        <strain evidence="9">W106-1 / CGMCC3.15140</strain>
    </source>
</reference>
<dbReference type="HOGENOM" id="CLU_028200_0_0_1"/>
<dbReference type="PANTHER" id="PTHR33048">
    <property type="entry name" value="PTH11-LIKE INTEGRAL MEMBRANE PROTEIN (AFU_ORTHOLOGUE AFUA_5G11245)"/>
    <property type="match status" value="1"/>
</dbReference>
<evidence type="ECO:0000256" key="1">
    <source>
        <dbReference type="ARBA" id="ARBA00004141"/>
    </source>
</evidence>
<dbReference type="Pfam" id="PF20684">
    <property type="entry name" value="Fung_rhodopsin"/>
    <property type="match status" value="1"/>
</dbReference>
<feature type="transmembrane region" description="Helical" evidence="6">
    <location>
        <begin position="64"/>
        <end position="86"/>
    </location>
</feature>
<comment type="similarity">
    <text evidence="5">Belongs to the SAT4 family.</text>
</comment>
<gene>
    <name evidence="8" type="ORF">PFICI_06015</name>
</gene>
<evidence type="ECO:0000256" key="5">
    <source>
        <dbReference type="ARBA" id="ARBA00038359"/>
    </source>
</evidence>
<proteinExistence type="inferred from homology"/>
<accession>W3X4E3</accession>
<dbReference type="OMA" id="MWTAVEL"/>
<keyword evidence="3 6" id="KW-1133">Transmembrane helix</keyword>
<evidence type="ECO:0000313" key="9">
    <source>
        <dbReference type="Proteomes" id="UP000030651"/>
    </source>
</evidence>
<feature type="transmembrane region" description="Helical" evidence="6">
    <location>
        <begin position="138"/>
        <end position="157"/>
    </location>
</feature>
<protein>
    <recommendedName>
        <fullName evidence="7">Rhodopsin domain-containing protein</fullName>
    </recommendedName>
</protein>
<name>W3X4E3_PESFW</name>
<keyword evidence="4 6" id="KW-0472">Membrane</keyword>
<dbReference type="eggNOG" id="ENOG502SKG6">
    <property type="taxonomic scope" value="Eukaryota"/>
</dbReference>
<evidence type="ECO:0000256" key="3">
    <source>
        <dbReference type="ARBA" id="ARBA00022989"/>
    </source>
</evidence>
<dbReference type="GeneID" id="19271028"/>
<dbReference type="Proteomes" id="UP000030651">
    <property type="component" value="Unassembled WGS sequence"/>
</dbReference>
<dbReference type="RefSeq" id="XP_007832787.1">
    <property type="nucleotide sequence ID" value="XM_007834596.1"/>
</dbReference>
<dbReference type="GO" id="GO:0016020">
    <property type="term" value="C:membrane"/>
    <property type="evidence" value="ECO:0007669"/>
    <property type="project" value="UniProtKB-SubCell"/>
</dbReference>
<dbReference type="InterPro" id="IPR052337">
    <property type="entry name" value="SAT4-like"/>
</dbReference>
<evidence type="ECO:0000256" key="4">
    <source>
        <dbReference type="ARBA" id="ARBA00023136"/>
    </source>
</evidence>
<keyword evidence="2 6" id="KW-0812">Transmembrane</keyword>
<dbReference type="KEGG" id="pfy:PFICI_06015"/>
<dbReference type="InParanoid" id="W3X4E3"/>
<feature type="transmembrane region" description="Helical" evidence="6">
    <location>
        <begin position="98"/>
        <end position="118"/>
    </location>
</feature>
<organism evidence="8 9">
    <name type="scientific">Pestalotiopsis fici (strain W106-1 / CGMCC3.15140)</name>
    <dbReference type="NCBI Taxonomy" id="1229662"/>
    <lineage>
        <taxon>Eukaryota</taxon>
        <taxon>Fungi</taxon>
        <taxon>Dikarya</taxon>
        <taxon>Ascomycota</taxon>
        <taxon>Pezizomycotina</taxon>
        <taxon>Sordariomycetes</taxon>
        <taxon>Xylariomycetidae</taxon>
        <taxon>Amphisphaeriales</taxon>
        <taxon>Sporocadaceae</taxon>
        <taxon>Pestalotiopsis</taxon>
    </lineage>
</organism>
<dbReference type="OrthoDB" id="2496787at2759"/>